<dbReference type="EMBL" id="CP002364">
    <property type="protein sequence ID" value="ADW18318.1"/>
    <property type="molecule type" value="Genomic_DNA"/>
</dbReference>
<dbReference type="GO" id="GO:0020037">
    <property type="term" value="F:heme binding"/>
    <property type="evidence" value="ECO:0007669"/>
    <property type="project" value="InterPro"/>
</dbReference>
<keyword evidence="3" id="KW-1185">Reference proteome</keyword>
<accession>A0A7U3YMW8</accession>
<dbReference type="AlphaFoldDB" id="A0A7U3YMW8"/>
<dbReference type="GO" id="GO:0009055">
    <property type="term" value="F:electron transfer activity"/>
    <property type="evidence" value="ECO:0007669"/>
    <property type="project" value="InterPro"/>
</dbReference>
<organism evidence="2 3">
    <name type="scientific">Desulfobulbus propionicus (strain ATCC 33891 / DSM 2032 / VKM B-1956 / 1pr3)</name>
    <dbReference type="NCBI Taxonomy" id="577650"/>
    <lineage>
        <taxon>Bacteria</taxon>
        <taxon>Pseudomonadati</taxon>
        <taxon>Thermodesulfobacteriota</taxon>
        <taxon>Desulfobulbia</taxon>
        <taxon>Desulfobulbales</taxon>
        <taxon>Desulfobulbaceae</taxon>
        <taxon>Desulfobulbus</taxon>
    </lineage>
</organism>
<reference evidence="2 3" key="1">
    <citation type="journal article" date="2011" name="Stand. Genomic Sci.">
        <title>Complete genome sequence of Desulfobulbus propionicus type strain (1pr3).</title>
        <authorList>
            <person name="Pagani I."/>
            <person name="Lapidus A."/>
            <person name="Nolan M."/>
            <person name="Lucas S."/>
            <person name="Hammon N."/>
            <person name="Deshpande S."/>
            <person name="Cheng J.F."/>
            <person name="Chertkov O."/>
            <person name="Davenport K."/>
            <person name="Tapia R."/>
            <person name="Han C."/>
            <person name="Goodwin L."/>
            <person name="Pitluck S."/>
            <person name="Liolios K."/>
            <person name="Mavromatis K."/>
            <person name="Ivanova N."/>
            <person name="Mikhailova N."/>
            <person name="Pati A."/>
            <person name="Chen A."/>
            <person name="Palaniappan K."/>
            <person name="Land M."/>
            <person name="Hauser L."/>
            <person name="Chang Y.J."/>
            <person name="Jeffries C.D."/>
            <person name="Detter J.C."/>
            <person name="Brambilla E."/>
            <person name="Kannan K.P."/>
            <person name="Djao O.D."/>
            <person name="Rohde M."/>
            <person name="Pukall R."/>
            <person name="Spring S."/>
            <person name="Goker M."/>
            <person name="Sikorski J."/>
            <person name="Woyke T."/>
            <person name="Bristow J."/>
            <person name="Eisen J.A."/>
            <person name="Markowitz V."/>
            <person name="Hugenholtz P."/>
            <person name="Kyrpides N.C."/>
            <person name="Klenk H.P."/>
        </authorList>
    </citation>
    <scope>NUCLEOTIDE SEQUENCE [LARGE SCALE GENOMIC DNA]</scope>
    <source>
        <strain evidence="3">ATCC 33891 / DSM 2032 / 1pr3</strain>
    </source>
</reference>
<feature type="chain" id="PRO_5031327640" description="Cytochrome c domain-containing protein" evidence="1">
    <location>
        <begin position="20"/>
        <end position="97"/>
    </location>
</feature>
<sequence length="97" mass="10604">MRKMLIFGAVSLFTLTVVSLGTGQEATEQGCRQTLQANCTTCHGLKKICNKLDQQDADWKKIVANMGQKGNLSQEVQDTVVTCLTTTKEPKKLVCGQ</sequence>
<evidence type="ECO:0000256" key="1">
    <source>
        <dbReference type="SAM" id="SignalP"/>
    </source>
</evidence>
<proteinExistence type="predicted"/>
<evidence type="ECO:0000313" key="3">
    <source>
        <dbReference type="Proteomes" id="UP000006365"/>
    </source>
</evidence>
<dbReference type="InterPro" id="IPR036909">
    <property type="entry name" value="Cyt_c-like_dom_sf"/>
</dbReference>
<name>A0A7U3YMW8_DESPD</name>
<gene>
    <name evidence="2" type="ordered locus">Despr_2173</name>
</gene>
<dbReference type="Proteomes" id="UP000006365">
    <property type="component" value="Chromosome"/>
</dbReference>
<dbReference type="Gene3D" id="1.10.760.10">
    <property type="entry name" value="Cytochrome c-like domain"/>
    <property type="match status" value="1"/>
</dbReference>
<evidence type="ECO:0008006" key="4">
    <source>
        <dbReference type="Google" id="ProtNLM"/>
    </source>
</evidence>
<keyword evidence="1" id="KW-0732">Signal</keyword>
<dbReference type="RefSeq" id="WP_015724857.1">
    <property type="nucleotide sequence ID" value="NC_014972.1"/>
</dbReference>
<feature type="signal peptide" evidence="1">
    <location>
        <begin position="1"/>
        <end position="19"/>
    </location>
</feature>
<protein>
    <recommendedName>
        <fullName evidence="4">Cytochrome c domain-containing protein</fullName>
    </recommendedName>
</protein>
<dbReference type="KEGG" id="dpr:Despr_2173"/>
<evidence type="ECO:0000313" key="2">
    <source>
        <dbReference type="EMBL" id="ADW18318.1"/>
    </source>
</evidence>